<proteinExistence type="predicted"/>
<accession>A0AA37UEE3</accession>
<evidence type="ECO:0000313" key="1">
    <source>
        <dbReference type="EMBL" id="GMA28788.1"/>
    </source>
</evidence>
<dbReference type="AlphaFoldDB" id="A0AA37UEE3"/>
<comment type="caution">
    <text evidence="1">The sequence shown here is derived from an EMBL/GenBank/DDBJ whole genome shotgun (WGS) entry which is preliminary data.</text>
</comment>
<organism evidence="1 2">
    <name type="scientific">Arenivirga flava</name>
    <dbReference type="NCBI Taxonomy" id="1930060"/>
    <lineage>
        <taxon>Bacteria</taxon>
        <taxon>Bacillati</taxon>
        <taxon>Actinomycetota</taxon>
        <taxon>Actinomycetes</taxon>
        <taxon>Micrococcales</taxon>
        <taxon>Microbacteriaceae</taxon>
        <taxon>Arenivirga</taxon>
    </lineage>
</organism>
<sequence length="74" mass="8417">MVPWRMRIRWRGTSAGPSGTHHGIWAAASRRPALRIRSRVSARVFRVRVFRARAVWRCADEVALVALADPPRGQ</sequence>
<dbReference type="EMBL" id="BSUL01000001">
    <property type="protein sequence ID" value="GMA28788.1"/>
    <property type="molecule type" value="Genomic_DNA"/>
</dbReference>
<protein>
    <submittedName>
        <fullName evidence="1">Uncharacterized protein</fullName>
    </submittedName>
</protein>
<name>A0AA37UEE3_9MICO</name>
<dbReference type="Proteomes" id="UP001157160">
    <property type="component" value="Unassembled WGS sequence"/>
</dbReference>
<evidence type="ECO:0000313" key="2">
    <source>
        <dbReference type="Proteomes" id="UP001157160"/>
    </source>
</evidence>
<gene>
    <name evidence="1" type="ORF">GCM10025874_20410</name>
</gene>
<keyword evidence="2" id="KW-1185">Reference proteome</keyword>
<reference evidence="1 2" key="1">
    <citation type="journal article" date="2014" name="Int. J. Syst. Evol. Microbiol.">
        <title>Complete genome sequence of Corynebacterium casei LMG S-19264T (=DSM 44701T), isolated from a smear-ripened cheese.</title>
        <authorList>
            <consortium name="US DOE Joint Genome Institute (JGI-PGF)"/>
            <person name="Walter F."/>
            <person name="Albersmeier A."/>
            <person name="Kalinowski J."/>
            <person name="Ruckert C."/>
        </authorList>
    </citation>
    <scope>NUCLEOTIDE SEQUENCE [LARGE SCALE GENOMIC DNA]</scope>
    <source>
        <strain evidence="1 2">NBRC 112289</strain>
    </source>
</reference>